<evidence type="ECO:0000313" key="2">
    <source>
        <dbReference type="Proteomes" id="UP000321245"/>
    </source>
</evidence>
<dbReference type="AlphaFoldDB" id="A0A511NCP9"/>
<name>A0A511NCP9_9FLAO</name>
<dbReference type="Proteomes" id="UP000321245">
    <property type="component" value="Unassembled WGS sequence"/>
</dbReference>
<sequence>MYLMRTILLLIFGLIILFSCNNGDDVQNTVYKNEYGRRFIIFQDSLGSSVVKDSGTIRVSKNNNLYKFDFELMNRTKIDPIENIQMEMTGSNSLRNINWTPTKFILLSRDSINISYQDGKRYWLVNAIK</sequence>
<accession>A0A511NCP9</accession>
<gene>
    <name evidence="1" type="ORF">EB1_00680</name>
</gene>
<evidence type="ECO:0000313" key="1">
    <source>
        <dbReference type="EMBL" id="GEM50278.1"/>
    </source>
</evidence>
<keyword evidence="2" id="KW-1185">Reference proteome</keyword>
<comment type="caution">
    <text evidence="1">The sequence shown here is derived from an EMBL/GenBank/DDBJ whole genome shotgun (WGS) entry which is preliminary data.</text>
</comment>
<evidence type="ECO:0008006" key="3">
    <source>
        <dbReference type="Google" id="ProtNLM"/>
    </source>
</evidence>
<dbReference type="PROSITE" id="PS51257">
    <property type="entry name" value="PROKAR_LIPOPROTEIN"/>
    <property type="match status" value="1"/>
</dbReference>
<dbReference type="EMBL" id="BJXC01000001">
    <property type="protein sequence ID" value="GEM50278.1"/>
    <property type="molecule type" value="Genomic_DNA"/>
</dbReference>
<organism evidence="1 2">
    <name type="scientific">Empedobacter brevis NBRC 14943 = ATCC 43319</name>
    <dbReference type="NCBI Taxonomy" id="1218108"/>
    <lineage>
        <taxon>Bacteria</taxon>
        <taxon>Pseudomonadati</taxon>
        <taxon>Bacteroidota</taxon>
        <taxon>Flavobacteriia</taxon>
        <taxon>Flavobacteriales</taxon>
        <taxon>Weeksellaceae</taxon>
        <taxon>Empedobacter</taxon>
    </lineage>
</organism>
<protein>
    <recommendedName>
        <fullName evidence="3">Lipoprotein</fullName>
    </recommendedName>
</protein>
<reference evidence="1 2" key="1">
    <citation type="submission" date="2019-07" db="EMBL/GenBank/DDBJ databases">
        <title>Whole genome shotgun sequence of Empedobacter brevis NBRC 14943.</title>
        <authorList>
            <person name="Hosoyama A."/>
            <person name="Uohara A."/>
            <person name="Ohji S."/>
            <person name="Ichikawa N."/>
        </authorList>
    </citation>
    <scope>NUCLEOTIDE SEQUENCE [LARGE SCALE GENOMIC DNA]</scope>
    <source>
        <strain evidence="1 2">NBRC 14943</strain>
    </source>
</reference>
<proteinExistence type="predicted"/>